<evidence type="ECO:0000259" key="1">
    <source>
        <dbReference type="Pfam" id="PF25852"/>
    </source>
</evidence>
<feature type="domain" description="DUF6242" evidence="1">
    <location>
        <begin position="194"/>
        <end position="317"/>
    </location>
</feature>
<dbReference type="InterPro" id="IPR015943">
    <property type="entry name" value="WD40/YVTN_repeat-like_dom_sf"/>
</dbReference>
<dbReference type="KEGG" id="chu:CHU_2020"/>
<dbReference type="AlphaFoldDB" id="A0A6N4SSI3"/>
<keyword evidence="3" id="KW-1185">Reference proteome</keyword>
<protein>
    <recommendedName>
        <fullName evidence="1">DUF6242 domain-containing protein</fullName>
    </recommendedName>
</protein>
<dbReference type="EMBL" id="CP000383">
    <property type="protein sequence ID" value="ABG59286.1"/>
    <property type="molecule type" value="Genomic_DNA"/>
</dbReference>
<proteinExistence type="predicted"/>
<dbReference type="Gene3D" id="2.130.10.10">
    <property type="entry name" value="YVTN repeat-like/Quinoprotein amine dehydrogenase"/>
    <property type="match status" value="1"/>
</dbReference>
<reference evidence="2 3" key="1">
    <citation type="journal article" date="2007" name="Appl. Environ. Microbiol.">
        <title>Genome sequence of the cellulolytic gliding bacterium Cytophaga hutchinsonii.</title>
        <authorList>
            <person name="Xie G."/>
            <person name="Bruce D.C."/>
            <person name="Challacombe J.F."/>
            <person name="Chertkov O."/>
            <person name="Detter J.C."/>
            <person name="Gilna P."/>
            <person name="Han C.S."/>
            <person name="Lucas S."/>
            <person name="Misra M."/>
            <person name="Myers G.L."/>
            <person name="Richardson P."/>
            <person name="Tapia R."/>
            <person name="Thayer N."/>
            <person name="Thompson L.S."/>
            <person name="Brettin T.S."/>
            <person name="Henrissat B."/>
            <person name="Wilson D.B."/>
            <person name="McBride M.J."/>
        </authorList>
    </citation>
    <scope>NUCLEOTIDE SEQUENCE [LARGE SCALE GENOMIC DNA]</scope>
    <source>
        <strain evidence="3">ATCC 33406 / DSM 1761 / CIP 103989 / NBRC 15051 / NCIMB 9469 / D465</strain>
    </source>
</reference>
<sequence length="344" mass="39230">MYKFTLIFNPYIMLRIYLLCFFISILQINSFAQTIGGKVLSQQWKKIEYGYNPDSIQIDNIYYIHGDGMFMCTNKGLYYYIDSIYRFKKINVSPNLANARVSIIMKHVDYYYTGFRDGYGLYRSHDLKKWEPLGSGKLGTSKIFYLYSMDSMLFVCNWQKTIYLSHNLGKTFRGISVGFNSLGKSYINNIENSEEYMFCSMNGDGVYSLNIKKGTAWEHSDKGLPESKNIGEIADIGKTLFLATDNGVYRSDNKASSWKPYNTGISGKLITRLVAEGGILYAATNKGELFYSEDLAVTWKKIPIDFMQSPISGVCVTDKAVFVAVNGLDAKPSYVYYLPFLLKK</sequence>
<name>A0A6N4SSI3_CYTH3</name>
<evidence type="ECO:0000313" key="2">
    <source>
        <dbReference type="EMBL" id="ABG59286.1"/>
    </source>
</evidence>
<accession>A0A6N4SSI3</accession>
<dbReference type="Proteomes" id="UP000001822">
    <property type="component" value="Chromosome"/>
</dbReference>
<dbReference type="Pfam" id="PF25852">
    <property type="entry name" value="DUF6242_C"/>
    <property type="match status" value="1"/>
</dbReference>
<dbReference type="SUPFAM" id="SSF110296">
    <property type="entry name" value="Oligoxyloglucan reducing end-specific cellobiohydrolase"/>
    <property type="match status" value="1"/>
</dbReference>
<evidence type="ECO:0000313" key="3">
    <source>
        <dbReference type="Proteomes" id="UP000001822"/>
    </source>
</evidence>
<gene>
    <name evidence="2" type="ordered locus">CHU_2020</name>
</gene>
<organism evidence="2 3">
    <name type="scientific">Cytophaga hutchinsonii (strain ATCC 33406 / DSM 1761 / CIP 103989 / NBRC 15051 / NCIMB 9469 / D465)</name>
    <dbReference type="NCBI Taxonomy" id="269798"/>
    <lineage>
        <taxon>Bacteria</taxon>
        <taxon>Pseudomonadati</taxon>
        <taxon>Bacteroidota</taxon>
        <taxon>Cytophagia</taxon>
        <taxon>Cytophagales</taxon>
        <taxon>Cytophagaceae</taxon>
        <taxon>Cytophaga</taxon>
    </lineage>
</organism>
<dbReference type="InterPro" id="IPR058667">
    <property type="entry name" value="DUF6242_C"/>
</dbReference>